<evidence type="ECO:0000259" key="1">
    <source>
        <dbReference type="Pfam" id="PF04422"/>
    </source>
</evidence>
<evidence type="ECO:0000313" key="3">
    <source>
        <dbReference type="EMBL" id="SFZ89098.1"/>
    </source>
</evidence>
<accession>A0A1K2I9M1</accession>
<protein>
    <submittedName>
        <fullName evidence="3">Coenzyme F420-dependent oxidoreductase</fullName>
    </submittedName>
</protein>
<reference evidence="3" key="1">
    <citation type="submission" date="2016-11" db="EMBL/GenBank/DDBJ databases">
        <authorList>
            <person name="Jaros S."/>
            <person name="Januszkiewicz K."/>
            <person name="Wedrychowicz H."/>
        </authorList>
    </citation>
    <scope>NUCLEOTIDE SEQUENCE</scope>
    <source>
        <strain evidence="3">ACA-DC 565</strain>
    </source>
</reference>
<dbReference type="EMBL" id="LT634362">
    <property type="protein sequence ID" value="SFZ89098.1"/>
    <property type="molecule type" value="Genomic_DNA"/>
</dbReference>
<organism evidence="3">
    <name type="scientific">Loigolactobacillus rennini</name>
    <dbReference type="NCBI Taxonomy" id="238013"/>
    <lineage>
        <taxon>Bacteria</taxon>
        <taxon>Bacillati</taxon>
        <taxon>Bacillota</taxon>
        <taxon>Bacilli</taxon>
        <taxon>Lactobacillales</taxon>
        <taxon>Lactobacillaceae</taxon>
        <taxon>Loigolactobacillus</taxon>
    </lineage>
</organism>
<dbReference type="Pfam" id="PF04422">
    <property type="entry name" value="FrhB_FdhB_N"/>
    <property type="match status" value="1"/>
</dbReference>
<dbReference type="GO" id="GO:0052592">
    <property type="term" value="F:oxidoreductase activity, acting on CH or CH2 groups, with an iron-sulfur protein as acceptor"/>
    <property type="evidence" value="ECO:0007669"/>
    <property type="project" value="TreeGrafter"/>
</dbReference>
<proteinExistence type="predicted"/>
<evidence type="ECO:0000259" key="2">
    <source>
        <dbReference type="Pfam" id="PF04432"/>
    </source>
</evidence>
<dbReference type="AlphaFoldDB" id="A0A1K2I9M1"/>
<dbReference type="PANTHER" id="PTHR31332">
    <property type="entry name" value="7-HYDROXYMETHYL CHLOROPHYLL A REDUCTASE, CHLOROPLASTIC"/>
    <property type="match status" value="1"/>
</dbReference>
<gene>
    <name evidence="3" type="ORF">LREN565_2211</name>
</gene>
<sequence length="466" mass="53455">MVETFSTMYHQLVDNHYDFGTGSWAVANNKIQMKLDQYGEYHPYLVDPKKSEFSESELTTLKETCLSLSSKNEADISKELYAQIPHIHYNQQLGYYSDLYVGHVTEGDFRANGSSGGFGTWIFKELLANHEIDGVLHIKPSNKPDKLFEYGISRTVDEIIAGAKTKYYPVEYSEVIKTVKQQPGKYAIIGLPSYIMEIRLLADQDPILKERIKYTIGLVCGHQKSTKFAEFLAWQCGIQPGDLKTINFRKKLPDAPASQYAIEVTGTINGEEKSIVKPMKELVGRDWGEALFKVRASDFTDDVMNETADVTLGDAWLPEYTSDSKGNNVIIVRHPVIKAIIEAGIKDGKVKVDKVDAATIFRSQSSHYRHTRVELGYRLYKQIKAGHWVPQKRTQPSKNFPWHRRKIQDEREAICLKVPEMYLKAVAKNDLNYFLQEIKPLRNAYQKLYRNIHRVKRVTQLLHLKK</sequence>
<feature type="domain" description="Coenzyme F420 hydrogenase/dehydrogenase beta subunit N-terminal" evidence="1">
    <location>
        <begin position="100"/>
        <end position="177"/>
    </location>
</feature>
<name>A0A1K2I9M1_9LACO</name>
<dbReference type="InterPro" id="IPR045220">
    <property type="entry name" value="FRHB/FDHB/HCAR-like"/>
</dbReference>
<dbReference type="InterPro" id="IPR007516">
    <property type="entry name" value="Co_F420_Hydgase/DH_bsu_N"/>
</dbReference>
<dbReference type="InterPro" id="IPR007525">
    <property type="entry name" value="FrhB_FdhB_C"/>
</dbReference>
<dbReference type="Pfam" id="PF04432">
    <property type="entry name" value="FrhB_FdhB_C"/>
    <property type="match status" value="1"/>
</dbReference>
<dbReference type="PANTHER" id="PTHR31332:SF0">
    <property type="entry name" value="7-HYDROXYMETHYL CHLOROPHYLL A REDUCTASE, CHLOROPLASTIC"/>
    <property type="match status" value="1"/>
</dbReference>
<feature type="domain" description="Coenzyme F420 hydrogenase/dehydrogenase beta subunit C-terminal" evidence="2">
    <location>
        <begin position="185"/>
        <end position="356"/>
    </location>
</feature>